<dbReference type="EMBL" id="JACQCQ010000008">
    <property type="protein sequence ID" value="MBI3627472.1"/>
    <property type="molecule type" value="Genomic_DNA"/>
</dbReference>
<evidence type="ECO:0000256" key="8">
    <source>
        <dbReference type="ARBA" id="ARBA00022842"/>
    </source>
</evidence>
<evidence type="ECO:0000256" key="10">
    <source>
        <dbReference type="HAMAP-Rule" id="MF_00185"/>
    </source>
</evidence>
<dbReference type="AlphaFoldDB" id="A0A9D6QTT0"/>
<dbReference type="NCBIfam" id="TIGR00174">
    <property type="entry name" value="miaA"/>
    <property type="match status" value="1"/>
</dbReference>
<evidence type="ECO:0000313" key="14">
    <source>
        <dbReference type="EMBL" id="MBI3627472.1"/>
    </source>
</evidence>
<evidence type="ECO:0000313" key="15">
    <source>
        <dbReference type="Proteomes" id="UP000808388"/>
    </source>
</evidence>
<dbReference type="InterPro" id="IPR039657">
    <property type="entry name" value="Dimethylallyltransferase"/>
</dbReference>
<dbReference type="Gene3D" id="3.40.50.300">
    <property type="entry name" value="P-loop containing nucleotide triphosphate hydrolases"/>
    <property type="match status" value="1"/>
</dbReference>
<dbReference type="Proteomes" id="UP000808388">
    <property type="component" value="Unassembled WGS sequence"/>
</dbReference>
<dbReference type="GO" id="GO:0006400">
    <property type="term" value="P:tRNA modification"/>
    <property type="evidence" value="ECO:0007669"/>
    <property type="project" value="TreeGrafter"/>
</dbReference>
<dbReference type="GO" id="GO:0005524">
    <property type="term" value="F:ATP binding"/>
    <property type="evidence" value="ECO:0007669"/>
    <property type="project" value="UniProtKB-UniRule"/>
</dbReference>
<sequence length="294" mass="33495">MNDLPKLIAIVGPTSSGKSALAVKLARCFDGEVISADSRQIYKGLDIGTGKITESEMHGIPHYLLSFVSLPRQYSVALYKKAADGAIRKILDKNKLPILVGGTGLYIDAVTRGIYFPDVPPDSKLRKKLEKRNAKMLLAILEKLDSARASKIDPQNRRRIIRAIEIAKVLPRTPKKSVQPNYDTLFLGIRRSPVELRKRIKNSVHDRIQRGLIQETKKLLKSGLSKKRLAEIGLDYRFAIEALGGRLSRQELIEKLETASRQYAKRQHTWFKRYKDIHWFKNEKEAKQLVLQFL</sequence>
<dbReference type="EC" id="2.5.1.75" evidence="10"/>
<dbReference type="HAMAP" id="MF_00185">
    <property type="entry name" value="IPP_trans"/>
    <property type="match status" value="1"/>
</dbReference>
<keyword evidence="5 10" id="KW-0819">tRNA processing</keyword>
<evidence type="ECO:0000256" key="9">
    <source>
        <dbReference type="ARBA" id="ARBA00049563"/>
    </source>
</evidence>
<evidence type="ECO:0000256" key="3">
    <source>
        <dbReference type="ARBA" id="ARBA00005842"/>
    </source>
</evidence>
<feature type="site" description="Interaction with substrate tRNA" evidence="10">
    <location>
        <position position="103"/>
    </location>
</feature>
<accession>A0A9D6QTT0</accession>
<reference evidence="14" key="1">
    <citation type="submission" date="2020-07" db="EMBL/GenBank/DDBJ databases">
        <title>Huge and variable diversity of episymbiotic CPR bacteria and DPANN archaea in groundwater ecosystems.</title>
        <authorList>
            <person name="He C.Y."/>
            <person name="Keren R."/>
            <person name="Whittaker M."/>
            <person name="Farag I.F."/>
            <person name="Doudna J."/>
            <person name="Cate J.H.D."/>
            <person name="Banfield J.F."/>
        </authorList>
    </citation>
    <scope>NUCLEOTIDE SEQUENCE</scope>
    <source>
        <strain evidence="14">NC_groundwater_972_Pr1_S-0.2um_49_27</strain>
    </source>
</reference>
<feature type="binding site" evidence="10">
    <location>
        <begin position="14"/>
        <end position="19"/>
    </location>
    <ligand>
        <name>substrate</name>
    </ligand>
</feature>
<dbReference type="PANTHER" id="PTHR11088:SF60">
    <property type="entry name" value="TRNA DIMETHYLALLYLTRANSFERASE"/>
    <property type="match status" value="1"/>
</dbReference>
<evidence type="ECO:0000256" key="11">
    <source>
        <dbReference type="RuleBase" id="RU003783"/>
    </source>
</evidence>
<evidence type="ECO:0000256" key="12">
    <source>
        <dbReference type="RuleBase" id="RU003784"/>
    </source>
</evidence>
<keyword evidence="8 10" id="KW-0460">Magnesium</keyword>
<evidence type="ECO:0000256" key="4">
    <source>
        <dbReference type="ARBA" id="ARBA00022679"/>
    </source>
</evidence>
<dbReference type="PANTHER" id="PTHR11088">
    <property type="entry name" value="TRNA DIMETHYLALLYLTRANSFERASE"/>
    <property type="match status" value="1"/>
</dbReference>
<evidence type="ECO:0000256" key="7">
    <source>
        <dbReference type="ARBA" id="ARBA00022840"/>
    </source>
</evidence>
<feature type="region of interest" description="Interaction with substrate tRNA" evidence="10">
    <location>
        <begin position="37"/>
        <end position="40"/>
    </location>
</feature>
<comment type="catalytic activity">
    <reaction evidence="9 10 11">
        <text>adenosine(37) in tRNA + dimethylallyl diphosphate = N(6)-dimethylallyladenosine(37) in tRNA + diphosphate</text>
        <dbReference type="Rhea" id="RHEA:26482"/>
        <dbReference type="Rhea" id="RHEA-COMP:10162"/>
        <dbReference type="Rhea" id="RHEA-COMP:10375"/>
        <dbReference type="ChEBI" id="CHEBI:33019"/>
        <dbReference type="ChEBI" id="CHEBI:57623"/>
        <dbReference type="ChEBI" id="CHEBI:74411"/>
        <dbReference type="ChEBI" id="CHEBI:74415"/>
        <dbReference type="EC" id="2.5.1.75"/>
    </reaction>
</comment>
<gene>
    <name evidence="10 14" type="primary">miaA</name>
    <name evidence="14" type="ORF">HY220_01850</name>
</gene>
<proteinExistence type="inferred from homology"/>
<name>A0A9D6QTT0_9BACT</name>
<dbReference type="GO" id="GO:0052381">
    <property type="term" value="F:tRNA dimethylallyltransferase activity"/>
    <property type="evidence" value="ECO:0007669"/>
    <property type="project" value="UniProtKB-UniRule"/>
</dbReference>
<keyword evidence="6 10" id="KW-0547">Nucleotide-binding</keyword>
<evidence type="ECO:0000256" key="13">
    <source>
        <dbReference type="RuleBase" id="RU003785"/>
    </source>
</evidence>
<dbReference type="SUPFAM" id="SSF52540">
    <property type="entry name" value="P-loop containing nucleoside triphosphate hydrolases"/>
    <property type="match status" value="1"/>
</dbReference>
<comment type="subunit">
    <text evidence="10">Monomer.</text>
</comment>
<dbReference type="InterPro" id="IPR018022">
    <property type="entry name" value="IPT"/>
</dbReference>
<evidence type="ECO:0000256" key="1">
    <source>
        <dbReference type="ARBA" id="ARBA00001946"/>
    </source>
</evidence>
<feature type="site" description="Interaction with substrate tRNA" evidence="10">
    <location>
        <position position="126"/>
    </location>
</feature>
<evidence type="ECO:0000256" key="2">
    <source>
        <dbReference type="ARBA" id="ARBA00003213"/>
    </source>
</evidence>
<feature type="binding site" evidence="10">
    <location>
        <begin position="12"/>
        <end position="19"/>
    </location>
    <ligand>
        <name>ATP</name>
        <dbReference type="ChEBI" id="CHEBI:30616"/>
    </ligand>
</feature>
<comment type="cofactor">
    <cofactor evidence="1 10">
        <name>Mg(2+)</name>
        <dbReference type="ChEBI" id="CHEBI:18420"/>
    </cofactor>
</comment>
<comment type="function">
    <text evidence="2 10 12">Catalyzes the transfer of a dimethylallyl group onto the adenine at position 37 in tRNAs that read codons beginning with uridine, leading to the formation of N6-(dimethylallyl)adenosine (i(6)A).</text>
</comment>
<evidence type="ECO:0000256" key="5">
    <source>
        <dbReference type="ARBA" id="ARBA00022694"/>
    </source>
</evidence>
<comment type="similarity">
    <text evidence="3 10 13">Belongs to the IPP transferase family.</text>
</comment>
<comment type="caution">
    <text evidence="14">The sequence shown here is derived from an EMBL/GenBank/DDBJ whole genome shotgun (WGS) entry which is preliminary data.</text>
</comment>
<protein>
    <recommendedName>
        <fullName evidence="10">tRNA dimethylallyltransferase</fullName>
        <ecNumber evidence="10">2.5.1.75</ecNumber>
    </recommendedName>
    <alternativeName>
        <fullName evidence="10">Dimethylallyl diphosphate:tRNA dimethylallyltransferase</fullName>
        <shortName evidence="10">DMAPP:tRNA dimethylallyltransferase</shortName>
        <shortName evidence="10">DMATase</shortName>
    </alternativeName>
    <alternativeName>
        <fullName evidence="10">Isopentenyl-diphosphate:tRNA isopentenyltransferase</fullName>
        <shortName evidence="10">IPP transferase</shortName>
        <shortName evidence="10">IPPT</shortName>
        <shortName evidence="10">IPTase</shortName>
    </alternativeName>
</protein>
<dbReference type="Gene3D" id="1.10.20.140">
    <property type="match status" value="1"/>
</dbReference>
<dbReference type="InterPro" id="IPR027417">
    <property type="entry name" value="P-loop_NTPase"/>
</dbReference>
<keyword evidence="4 10" id="KW-0808">Transferase</keyword>
<comment type="caution">
    <text evidence="10">Lacks conserved residue(s) required for the propagation of feature annotation.</text>
</comment>
<evidence type="ECO:0000256" key="6">
    <source>
        <dbReference type="ARBA" id="ARBA00022741"/>
    </source>
</evidence>
<keyword evidence="7 10" id="KW-0067">ATP-binding</keyword>
<dbReference type="Pfam" id="PF01715">
    <property type="entry name" value="IPPT"/>
    <property type="match status" value="1"/>
</dbReference>
<organism evidence="14 15">
    <name type="scientific">Candidatus Sungiibacteriota bacterium</name>
    <dbReference type="NCBI Taxonomy" id="2750080"/>
    <lineage>
        <taxon>Bacteria</taxon>
        <taxon>Candidatus Sungiibacteriota</taxon>
    </lineage>
</organism>